<dbReference type="EMBL" id="JANEYF010001731">
    <property type="protein sequence ID" value="KAJ8958353.1"/>
    <property type="molecule type" value="Genomic_DNA"/>
</dbReference>
<feature type="domain" description="DDE Tnp4" evidence="3">
    <location>
        <begin position="3"/>
        <end position="81"/>
    </location>
</feature>
<organism evidence="4 5">
    <name type="scientific">Rhamnusium bicolor</name>
    <dbReference type="NCBI Taxonomy" id="1586634"/>
    <lineage>
        <taxon>Eukaryota</taxon>
        <taxon>Metazoa</taxon>
        <taxon>Ecdysozoa</taxon>
        <taxon>Arthropoda</taxon>
        <taxon>Hexapoda</taxon>
        <taxon>Insecta</taxon>
        <taxon>Pterygota</taxon>
        <taxon>Neoptera</taxon>
        <taxon>Endopterygota</taxon>
        <taxon>Coleoptera</taxon>
        <taxon>Polyphaga</taxon>
        <taxon>Cucujiformia</taxon>
        <taxon>Chrysomeloidea</taxon>
        <taxon>Cerambycidae</taxon>
        <taxon>Lepturinae</taxon>
        <taxon>Rhagiini</taxon>
        <taxon>Rhamnusium</taxon>
    </lineage>
</organism>
<reference evidence="4" key="1">
    <citation type="journal article" date="2023" name="Insect Mol. Biol.">
        <title>Genome sequencing provides insights into the evolution of gene families encoding plant cell wall-degrading enzymes in longhorned beetles.</title>
        <authorList>
            <person name="Shin N.R."/>
            <person name="Okamura Y."/>
            <person name="Kirsch R."/>
            <person name="Pauchet Y."/>
        </authorList>
    </citation>
    <scope>NUCLEOTIDE SEQUENCE</scope>
    <source>
        <strain evidence="4">RBIC_L_NR</strain>
    </source>
</reference>
<name>A0AAV8Z579_9CUCU</name>
<comment type="cofactor">
    <cofactor evidence="1">
        <name>a divalent metal cation</name>
        <dbReference type="ChEBI" id="CHEBI:60240"/>
    </cofactor>
</comment>
<sequence length="96" mass="11171">MDLYAVCDHTLKFTHCYAGEVGSTHDAMVLKRSEVWSYINVRAQEKFPDHTHLIGDKAYPCLPELIPPYKKNGHLTNHQKNLIFFISCQKYNREGF</sequence>
<dbReference type="GO" id="GO:0046872">
    <property type="term" value="F:metal ion binding"/>
    <property type="evidence" value="ECO:0007669"/>
    <property type="project" value="UniProtKB-KW"/>
</dbReference>
<evidence type="ECO:0000259" key="3">
    <source>
        <dbReference type="Pfam" id="PF13359"/>
    </source>
</evidence>
<dbReference type="AlphaFoldDB" id="A0AAV8Z579"/>
<keyword evidence="5" id="KW-1185">Reference proteome</keyword>
<evidence type="ECO:0000313" key="4">
    <source>
        <dbReference type="EMBL" id="KAJ8958353.1"/>
    </source>
</evidence>
<dbReference type="Proteomes" id="UP001162156">
    <property type="component" value="Unassembled WGS sequence"/>
</dbReference>
<dbReference type="InterPro" id="IPR027806">
    <property type="entry name" value="HARBI1_dom"/>
</dbReference>
<keyword evidence="2" id="KW-0479">Metal-binding</keyword>
<dbReference type="Pfam" id="PF13359">
    <property type="entry name" value="DDE_Tnp_4"/>
    <property type="match status" value="1"/>
</dbReference>
<comment type="caution">
    <text evidence="4">The sequence shown here is derived from an EMBL/GenBank/DDBJ whole genome shotgun (WGS) entry which is preliminary data.</text>
</comment>
<accession>A0AAV8Z579</accession>
<evidence type="ECO:0000313" key="5">
    <source>
        <dbReference type="Proteomes" id="UP001162156"/>
    </source>
</evidence>
<gene>
    <name evidence="4" type="ORF">NQ314_006414</name>
</gene>
<evidence type="ECO:0000256" key="1">
    <source>
        <dbReference type="ARBA" id="ARBA00001968"/>
    </source>
</evidence>
<proteinExistence type="predicted"/>
<protein>
    <recommendedName>
        <fullName evidence="3">DDE Tnp4 domain-containing protein</fullName>
    </recommendedName>
</protein>
<evidence type="ECO:0000256" key="2">
    <source>
        <dbReference type="ARBA" id="ARBA00022723"/>
    </source>
</evidence>